<feature type="region of interest" description="Disordered" evidence="1">
    <location>
        <begin position="1"/>
        <end position="69"/>
    </location>
</feature>
<name>A0A918IET2_9ACTN</name>
<comment type="caution">
    <text evidence="3">The sequence shown here is derived from an EMBL/GenBank/DDBJ whole genome shotgun (WGS) entry which is preliminary data.</text>
</comment>
<organism evidence="3 4">
    <name type="scientific">Streptomyces filipinensis</name>
    <dbReference type="NCBI Taxonomy" id="66887"/>
    <lineage>
        <taxon>Bacteria</taxon>
        <taxon>Bacillati</taxon>
        <taxon>Actinomycetota</taxon>
        <taxon>Actinomycetes</taxon>
        <taxon>Kitasatosporales</taxon>
        <taxon>Streptomycetaceae</taxon>
        <taxon>Streptomyces</taxon>
    </lineage>
</organism>
<keyword evidence="2" id="KW-1133">Transmembrane helix</keyword>
<keyword evidence="2" id="KW-0472">Membrane</keyword>
<dbReference type="RefSeq" id="WP_229854285.1">
    <property type="nucleotide sequence ID" value="NZ_BMTD01000010.1"/>
</dbReference>
<evidence type="ECO:0000256" key="1">
    <source>
        <dbReference type="SAM" id="MobiDB-lite"/>
    </source>
</evidence>
<evidence type="ECO:0000313" key="3">
    <source>
        <dbReference type="EMBL" id="GGV03903.1"/>
    </source>
</evidence>
<feature type="transmembrane region" description="Helical" evidence="2">
    <location>
        <begin position="87"/>
        <end position="109"/>
    </location>
</feature>
<keyword evidence="4" id="KW-1185">Reference proteome</keyword>
<feature type="compositionally biased region" description="Low complexity" evidence="1">
    <location>
        <begin position="47"/>
        <end position="63"/>
    </location>
</feature>
<sequence>MSTPPQPPQQPAVPPQPTAYPYPNPQSPQPGPFYAQPTVIGQPAVQPLPGQFGQPGPSQPGHPYAQAAQFGPAAPVPASGGGGAGKAVLWAAVGAVVASAAWAAGVLLVGGKGDSADLRGYSAPSNMCSSADYSSFKGEYPEGDSSPTKTSLKNAALDESYCSLGLKKTGSSYADAYLSMQLDLHKKTDPGPEFTATWKNYGDSHTGYDVSTVSGIGDEAYLVSQDTTSGSSSSGSRYATLAVRDGWVTYTMSYSVYLSSYDQDKNPPSLSEVDGWLKKDATSTLGRLRG</sequence>
<evidence type="ECO:0000313" key="4">
    <source>
        <dbReference type="Proteomes" id="UP000618795"/>
    </source>
</evidence>
<dbReference type="EMBL" id="BMTD01000010">
    <property type="protein sequence ID" value="GGV03903.1"/>
    <property type="molecule type" value="Genomic_DNA"/>
</dbReference>
<reference evidence="3" key="1">
    <citation type="journal article" date="2014" name="Int. J. Syst. Evol. Microbiol.">
        <title>Complete genome sequence of Corynebacterium casei LMG S-19264T (=DSM 44701T), isolated from a smear-ripened cheese.</title>
        <authorList>
            <consortium name="US DOE Joint Genome Institute (JGI-PGF)"/>
            <person name="Walter F."/>
            <person name="Albersmeier A."/>
            <person name="Kalinowski J."/>
            <person name="Ruckert C."/>
        </authorList>
    </citation>
    <scope>NUCLEOTIDE SEQUENCE</scope>
    <source>
        <strain evidence="3">JCM 4369</strain>
    </source>
</reference>
<feature type="compositionally biased region" description="Pro residues" evidence="1">
    <location>
        <begin position="1"/>
        <end position="31"/>
    </location>
</feature>
<dbReference type="AlphaFoldDB" id="A0A918IET2"/>
<accession>A0A918IET2</accession>
<keyword evidence="2" id="KW-0812">Transmembrane</keyword>
<proteinExistence type="predicted"/>
<gene>
    <name evidence="3" type="ORF">GCM10010260_46050</name>
</gene>
<dbReference type="Proteomes" id="UP000618795">
    <property type="component" value="Unassembled WGS sequence"/>
</dbReference>
<protein>
    <submittedName>
        <fullName evidence="3">Uncharacterized protein</fullName>
    </submittedName>
</protein>
<dbReference type="SUPFAM" id="SSF81995">
    <property type="entry name" value="beta-sandwich domain of Sec23/24"/>
    <property type="match status" value="1"/>
</dbReference>
<reference evidence="3" key="2">
    <citation type="submission" date="2020-09" db="EMBL/GenBank/DDBJ databases">
        <authorList>
            <person name="Sun Q."/>
            <person name="Ohkuma M."/>
        </authorList>
    </citation>
    <scope>NUCLEOTIDE SEQUENCE</scope>
    <source>
        <strain evidence="3">JCM 4369</strain>
    </source>
</reference>
<evidence type="ECO:0000256" key="2">
    <source>
        <dbReference type="SAM" id="Phobius"/>
    </source>
</evidence>